<sequence length="142" mass="15411">MRLFTTIALMLMLTACVSQGKYSEEVMYDMASLLKDVTQAVDGELKFGDTTGLTNAEVIENATSSNPEQLVKLPDLAKEGNVSNYRIISEFQGDNAVMLICDGDIALMEDVGCNTAFDSGYWHAPQPNSCQITLDAAKICSN</sequence>
<dbReference type="EMBL" id="LHPJ01000004">
    <property type="protein sequence ID" value="KOO04733.1"/>
    <property type="molecule type" value="Genomic_DNA"/>
</dbReference>
<feature type="chain" id="PRO_5005600205" description="Lipoprotein" evidence="1">
    <location>
        <begin position="21"/>
        <end position="142"/>
    </location>
</feature>
<name>A0A0M0HSY3_VIBNE</name>
<organism evidence="2 3">
    <name type="scientific">Vibrio nereis</name>
    <dbReference type="NCBI Taxonomy" id="693"/>
    <lineage>
        <taxon>Bacteria</taxon>
        <taxon>Pseudomonadati</taxon>
        <taxon>Pseudomonadota</taxon>
        <taxon>Gammaproteobacteria</taxon>
        <taxon>Vibrionales</taxon>
        <taxon>Vibrionaceae</taxon>
        <taxon>Vibrio</taxon>
    </lineage>
</organism>
<feature type="signal peptide" evidence="1">
    <location>
        <begin position="1"/>
        <end position="20"/>
    </location>
</feature>
<reference evidence="3" key="1">
    <citation type="submission" date="2015-08" db="EMBL/GenBank/DDBJ databases">
        <title>Vibrio galatheae sp. nov., a novel member of the Vibrionaceae family isolated from the Solomon Islands.</title>
        <authorList>
            <person name="Giubergia S."/>
            <person name="Machado H."/>
            <person name="Mateiu R.V."/>
            <person name="Gram L."/>
        </authorList>
    </citation>
    <scope>NUCLEOTIDE SEQUENCE [LARGE SCALE GENOMIC DNA]</scope>
    <source>
        <strain evidence="3">DSM 19584</strain>
    </source>
</reference>
<evidence type="ECO:0000256" key="1">
    <source>
        <dbReference type="SAM" id="SignalP"/>
    </source>
</evidence>
<dbReference type="OrthoDB" id="5570136at2"/>
<dbReference type="Proteomes" id="UP000037515">
    <property type="component" value="Unassembled WGS sequence"/>
</dbReference>
<dbReference type="PATRIC" id="fig|693.5.peg.694"/>
<gene>
    <name evidence="2" type="ORF">AKJ17_03440</name>
</gene>
<dbReference type="PROSITE" id="PS51257">
    <property type="entry name" value="PROKAR_LIPOPROTEIN"/>
    <property type="match status" value="1"/>
</dbReference>
<evidence type="ECO:0000313" key="2">
    <source>
        <dbReference type="EMBL" id="KOO04733.1"/>
    </source>
</evidence>
<keyword evidence="1" id="KW-0732">Signal</keyword>
<comment type="caution">
    <text evidence="2">The sequence shown here is derived from an EMBL/GenBank/DDBJ whole genome shotgun (WGS) entry which is preliminary data.</text>
</comment>
<accession>A0A0M0HSY3</accession>
<dbReference type="AlphaFoldDB" id="A0A0M0HSY3"/>
<dbReference type="RefSeq" id="WP_053394390.1">
    <property type="nucleotide sequence ID" value="NZ_LHPJ01000004.1"/>
</dbReference>
<evidence type="ECO:0008006" key="4">
    <source>
        <dbReference type="Google" id="ProtNLM"/>
    </source>
</evidence>
<keyword evidence="3" id="KW-1185">Reference proteome</keyword>
<protein>
    <recommendedName>
        <fullName evidence="4">Lipoprotein</fullName>
    </recommendedName>
</protein>
<evidence type="ECO:0000313" key="3">
    <source>
        <dbReference type="Proteomes" id="UP000037515"/>
    </source>
</evidence>
<proteinExistence type="predicted"/>